<dbReference type="InterPro" id="IPR011049">
    <property type="entry name" value="Serralysin-like_metalloprot_C"/>
</dbReference>
<organism evidence="2 3">
    <name type="scientific">Marivita lacus</name>
    <dbReference type="NCBI Taxonomy" id="1323742"/>
    <lineage>
        <taxon>Bacteria</taxon>
        <taxon>Pseudomonadati</taxon>
        <taxon>Pseudomonadota</taxon>
        <taxon>Alphaproteobacteria</taxon>
        <taxon>Rhodobacterales</taxon>
        <taxon>Roseobacteraceae</taxon>
        <taxon>Marivita</taxon>
    </lineage>
</organism>
<keyword evidence="3" id="KW-1185">Reference proteome</keyword>
<comment type="caution">
    <text evidence="2">The sequence shown here is derived from an EMBL/GenBank/DDBJ whole genome shotgun (WGS) entry which is preliminary data.</text>
</comment>
<name>A0ABQ1L3W9_9RHOB</name>
<dbReference type="InterPro" id="IPR025282">
    <property type="entry name" value="DUF4214"/>
</dbReference>
<evidence type="ECO:0000313" key="2">
    <source>
        <dbReference type="EMBL" id="GGC16863.1"/>
    </source>
</evidence>
<reference evidence="3" key="1">
    <citation type="journal article" date="2019" name="Int. J. Syst. Evol. Microbiol.">
        <title>The Global Catalogue of Microorganisms (GCM) 10K type strain sequencing project: providing services to taxonomists for standard genome sequencing and annotation.</title>
        <authorList>
            <consortium name="The Broad Institute Genomics Platform"/>
            <consortium name="The Broad Institute Genome Sequencing Center for Infectious Disease"/>
            <person name="Wu L."/>
            <person name="Ma J."/>
        </authorList>
    </citation>
    <scope>NUCLEOTIDE SEQUENCE [LARGE SCALE GENOMIC DNA]</scope>
    <source>
        <strain evidence="3">CGMCC 1.12478</strain>
    </source>
</reference>
<dbReference type="Gene3D" id="2.150.10.10">
    <property type="entry name" value="Serralysin-like metalloprotease, C-terminal"/>
    <property type="match status" value="1"/>
</dbReference>
<protein>
    <recommendedName>
        <fullName evidence="1">DUF4214 domain-containing protein</fullName>
    </recommendedName>
</protein>
<gene>
    <name evidence="2" type="ORF">GCM10011363_36670</name>
</gene>
<proteinExistence type="predicted"/>
<dbReference type="SUPFAM" id="SSF51120">
    <property type="entry name" value="beta-Roll"/>
    <property type="match status" value="1"/>
</dbReference>
<dbReference type="EMBL" id="BMFC01000012">
    <property type="protein sequence ID" value="GGC16863.1"/>
    <property type="molecule type" value="Genomic_DNA"/>
</dbReference>
<feature type="domain" description="DUF4214" evidence="1">
    <location>
        <begin position="457"/>
        <end position="514"/>
    </location>
</feature>
<sequence>MENEFEQSLLDTLASLGPLAGFADFGDLPATEADVFNLTVGEYLDLLAVAEAALAAAQPNIAALLSNPQFLDTLDAETRMFFQDWAAGDFSFLTAAFDEARTALSGVPRETLLINVQGLDGDGGTLEDDFEMAFAEAEARLGELLWTDFGGLFTSPTFTIDPDTGSWFVPGAALSGGSLFELWTLVGEAAGQAILSYFNSQTALLNELSGSGVSSLELANAAAAAQVASANAFEVLQGFGTTLTNSDDVDLSAFEALALAEFEAVVQAVTSVLPVAASALSQLILGSRNSDPTFVVNLEGDVTGSDEGDWFYLNDLANVFDGGLGQDILFGFGGDDRFTGGAEDDALFGGDGADTAVYSGPQGRYTLQIERDGVTLIDRSGADGTDALSGIEFLSFGDATDFNLANQVGIASLSAEEIETFVELYIAYFNRAPDAEGLNFWGSAFANGFSLEEIATLFLDQDETRDTYPDTLSTIEFVTQVYGNVLGRTPDQGGLEFWAGALDDGFVTRDEFILQALRGAKVDLPEGSSAEDIALQQGDRAYLSEKTDIGTYFAVIRGLSDVNDADAVMQLFQRDDQGSIAEALLAADAAYSDALAANGGDFLIQLVGIVPDPYGV</sequence>
<dbReference type="Gene3D" id="1.10.3130.20">
    <property type="entry name" value="Phycobilisome linker domain"/>
    <property type="match status" value="1"/>
</dbReference>
<dbReference type="RefSeq" id="WP_188483539.1">
    <property type="nucleotide sequence ID" value="NZ_BMFC01000012.1"/>
</dbReference>
<dbReference type="InterPro" id="IPR038255">
    <property type="entry name" value="PBS_linker_sf"/>
</dbReference>
<dbReference type="Proteomes" id="UP000645462">
    <property type="component" value="Unassembled WGS sequence"/>
</dbReference>
<evidence type="ECO:0000259" key="1">
    <source>
        <dbReference type="Pfam" id="PF13946"/>
    </source>
</evidence>
<accession>A0ABQ1L3W9</accession>
<dbReference type="Pfam" id="PF13946">
    <property type="entry name" value="DUF4214"/>
    <property type="match status" value="1"/>
</dbReference>
<dbReference type="PRINTS" id="PR00313">
    <property type="entry name" value="CABNDNGRPT"/>
</dbReference>
<evidence type="ECO:0000313" key="3">
    <source>
        <dbReference type="Proteomes" id="UP000645462"/>
    </source>
</evidence>